<dbReference type="PANTHER" id="PTHR42877:SF10">
    <property type="entry name" value="L-ORNITHINE N(5)-OXYGENASE"/>
    <property type="match status" value="1"/>
</dbReference>
<feature type="transmembrane region" description="Helical" evidence="5">
    <location>
        <begin position="528"/>
        <end position="547"/>
    </location>
</feature>
<comment type="caution">
    <text evidence="6">The sequence shown here is derived from an EMBL/GenBank/DDBJ whole genome shotgun (WGS) entry which is preliminary data.</text>
</comment>
<dbReference type="PANTHER" id="PTHR42877">
    <property type="entry name" value="L-ORNITHINE N(5)-MONOOXYGENASE-RELATED"/>
    <property type="match status" value="1"/>
</dbReference>
<dbReference type="EMBL" id="AWTV01000011">
    <property type="protein sequence ID" value="KIH86435.1"/>
    <property type="molecule type" value="Genomic_DNA"/>
</dbReference>
<dbReference type="InterPro" id="IPR051209">
    <property type="entry name" value="FAD-bind_Monooxygenase_sf"/>
</dbReference>
<evidence type="ECO:0000256" key="2">
    <source>
        <dbReference type="ARBA" id="ARBA00022630"/>
    </source>
</evidence>
<keyword evidence="4" id="KW-0560">Oxidoreductase</keyword>
<dbReference type="RefSeq" id="XP_040614445.1">
    <property type="nucleotide sequence ID" value="XM_040766528.1"/>
</dbReference>
<evidence type="ECO:0000313" key="7">
    <source>
        <dbReference type="Proteomes" id="UP000031575"/>
    </source>
</evidence>
<comment type="similarity">
    <text evidence="1">Belongs to the FAD-binding monooxygenase family.</text>
</comment>
<keyword evidence="5" id="KW-1133">Transmembrane helix</keyword>
<dbReference type="GO" id="GO:0004499">
    <property type="term" value="F:N,N-dimethylaniline monooxygenase activity"/>
    <property type="evidence" value="ECO:0007669"/>
    <property type="project" value="InterPro"/>
</dbReference>
<protein>
    <submittedName>
        <fullName evidence="6">Dimethylaniline monooxygenase</fullName>
    </submittedName>
</protein>
<dbReference type="OrthoDB" id="74360at2759"/>
<keyword evidence="5" id="KW-0472">Membrane</keyword>
<sequence length="573" mass="64027">MGVPEKVPEKVDCTYSQFGCIGAGFAGIGLGATLKRWYGITDIRIFERHSDLGGTWHISKYPGCACDVPSALYSFSFAQNASWSSTLPPSDELWAYLKRVADTYDLPEKMVFNVTVEECRWIPETSRWRMTIRHNKAATVSYHECQFLFGGTGQLVHPRELDVPGAETFQGAMFHTSRWRHDIDLTDKNVVLIGNGCTAAQIVPSIVGKTKHLTQIVRSKHWILPSIDDYRARSMRAVASRLPFGIGTALARLLVFTIAEIDLLGFPMTDLGARFRRRRRRQAETYMRSTAPAQYHDILVPDFEVGCKRRIFDTGYLASLHAPNLTLTNDKALEIVPEGVRTQSGVVPADVLVLANGYQTSDFLTGITVVGEGGTTLPAHWQAFGGPEAYNCTSLSGFPNFFILLGPNSATGHTSAVMAAENSINFALRIIKPLLDGEGTQVDVKRSAEEQYVRRIQDALANTVWNSGCQSWYLDRTPGKEGKEGKKWNGMTYPYSQIHYWYRCLFPTWSHWTYSGPKTSKRRSLRTLLRLFLLGTAVSTIAAAYVARQRPEETRRLIASWKTFLPSVVTGSN</sequence>
<keyword evidence="3" id="KW-0274">FAD</keyword>
<name>A0A0C2IHD7_9PEZI</name>
<evidence type="ECO:0000256" key="4">
    <source>
        <dbReference type="ARBA" id="ARBA00023002"/>
    </source>
</evidence>
<accession>A0A0C2IHD7</accession>
<keyword evidence="5" id="KW-0812">Transmembrane</keyword>
<dbReference type="GO" id="GO:0050660">
    <property type="term" value="F:flavin adenine dinucleotide binding"/>
    <property type="evidence" value="ECO:0007669"/>
    <property type="project" value="InterPro"/>
</dbReference>
<dbReference type="Proteomes" id="UP000031575">
    <property type="component" value="Unassembled WGS sequence"/>
</dbReference>
<dbReference type="Gene3D" id="3.50.50.60">
    <property type="entry name" value="FAD/NAD(P)-binding domain"/>
    <property type="match status" value="2"/>
</dbReference>
<dbReference type="AlphaFoldDB" id="A0A0C2IHD7"/>
<dbReference type="GeneID" id="63681449"/>
<evidence type="ECO:0000313" key="6">
    <source>
        <dbReference type="EMBL" id="KIH86435.1"/>
    </source>
</evidence>
<evidence type="ECO:0000256" key="1">
    <source>
        <dbReference type="ARBA" id="ARBA00010139"/>
    </source>
</evidence>
<organism evidence="6 7">
    <name type="scientific">Sporothrix brasiliensis 5110</name>
    <dbReference type="NCBI Taxonomy" id="1398154"/>
    <lineage>
        <taxon>Eukaryota</taxon>
        <taxon>Fungi</taxon>
        <taxon>Dikarya</taxon>
        <taxon>Ascomycota</taxon>
        <taxon>Pezizomycotina</taxon>
        <taxon>Sordariomycetes</taxon>
        <taxon>Sordariomycetidae</taxon>
        <taxon>Ophiostomatales</taxon>
        <taxon>Ophiostomataceae</taxon>
        <taxon>Sporothrix</taxon>
    </lineage>
</organism>
<dbReference type="InterPro" id="IPR020946">
    <property type="entry name" value="Flavin_mOase-like"/>
</dbReference>
<dbReference type="InterPro" id="IPR036188">
    <property type="entry name" value="FAD/NAD-bd_sf"/>
</dbReference>
<evidence type="ECO:0000256" key="3">
    <source>
        <dbReference type="ARBA" id="ARBA00022827"/>
    </source>
</evidence>
<keyword evidence="2" id="KW-0285">Flavoprotein</keyword>
<proteinExistence type="inferred from homology"/>
<dbReference type="SUPFAM" id="SSF51905">
    <property type="entry name" value="FAD/NAD(P)-binding domain"/>
    <property type="match status" value="2"/>
</dbReference>
<dbReference type="Pfam" id="PF00743">
    <property type="entry name" value="FMO-like"/>
    <property type="match status" value="1"/>
</dbReference>
<keyword evidence="7" id="KW-1185">Reference proteome</keyword>
<reference evidence="6 7" key="1">
    <citation type="journal article" date="2014" name="BMC Genomics">
        <title>Comparative genomics of the major fungal agents of human and animal Sporotrichosis: Sporothrix schenckii and Sporothrix brasiliensis.</title>
        <authorList>
            <person name="Teixeira M.M."/>
            <person name="de Almeida L.G."/>
            <person name="Kubitschek-Barreira P."/>
            <person name="Alves F.L."/>
            <person name="Kioshima E.S."/>
            <person name="Abadio A.K."/>
            <person name="Fernandes L."/>
            <person name="Derengowski L.S."/>
            <person name="Ferreira K.S."/>
            <person name="Souza R.C."/>
            <person name="Ruiz J.C."/>
            <person name="de Andrade N.C."/>
            <person name="Paes H.C."/>
            <person name="Nicola A.M."/>
            <person name="Albuquerque P."/>
            <person name="Gerber A.L."/>
            <person name="Martins V.P."/>
            <person name="Peconick L.D."/>
            <person name="Neto A.V."/>
            <person name="Chaucanez C.B."/>
            <person name="Silva P.A."/>
            <person name="Cunha O.L."/>
            <person name="de Oliveira F.F."/>
            <person name="dos Santos T.C."/>
            <person name="Barros A.L."/>
            <person name="Soares M.A."/>
            <person name="de Oliveira L.M."/>
            <person name="Marini M.M."/>
            <person name="Villalobos-Duno H."/>
            <person name="Cunha M.M."/>
            <person name="de Hoog S."/>
            <person name="da Silveira J.F."/>
            <person name="Henrissat B."/>
            <person name="Nino-Vega G.A."/>
            <person name="Cisalpino P.S."/>
            <person name="Mora-Montes H.M."/>
            <person name="Almeida S.R."/>
            <person name="Stajich J.E."/>
            <person name="Lopes-Bezerra L.M."/>
            <person name="Vasconcelos A.T."/>
            <person name="Felipe M.S."/>
        </authorList>
    </citation>
    <scope>NUCLEOTIDE SEQUENCE [LARGE SCALE GENOMIC DNA]</scope>
    <source>
        <strain evidence="6 7">5110</strain>
    </source>
</reference>
<keyword evidence="6" id="KW-0503">Monooxygenase</keyword>
<dbReference type="GO" id="GO:0050661">
    <property type="term" value="F:NADP binding"/>
    <property type="evidence" value="ECO:0007669"/>
    <property type="project" value="InterPro"/>
</dbReference>
<dbReference type="VEuPathDB" id="FungiDB:SPBR_08290"/>
<evidence type="ECO:0000256" key="5">
    <source>
        <dbReference type="SAM" id="Phobius"/>
    </source>
</evidence>
<dbReference type="HOGENOM" id="CLU_006937_7_0_1"/>
<gene>
    <name evidence="6" type="ORF">SPBR_08290</name>
</gene>